<dbReference type="AlphaFoldDB" id="A0A0R2D273"/>
<gene>
    <name evidence="2" type="ORF">FC56_GL000449</name>
</gene>
<dbReference type="EMBL" id="AYZR01000008">
    <property type="protein sequence ID" value="KRM93731.1"/>
    <property type="molecule type" value="Genomic_DNA"/>
</dbReference>
<dbReference type="NCBIfam" id="TIGR01906">
    <property type="entry name" value="integ_TIGR01906"/>
    <property type="match status" value="1"/>
</dbReference>
<evidence type="ECO:0000313" key="2">
    <source>
        <dbReference type="EMBL" id="KRM93731.1"/>
    </source>
</evidence>
<keyword evidence="1" id="KW-0812">Transmembrane</keyword>
<name>A0A0R2D273_9LACO</name>
<dbReference type="RefSeq" id="WP_056978256.1">
    <property type="nucleotide sequence ID" value="NZ_AYZR01000008.1"/>
</dbReference>
<keyword evidence="1" id="KW-0472">Membrane</keyword>
<evidence type="ECO:0000256" key="1">
    <source>
        <dbReference type="SAM" id="Phobius"/>
    </source>
</evidence>
<comment type="caution">
    <text evidence="2">The sequence shown here is derived from an EMBL/GenBank/DDBJ whole genome shotgun (WGS) entry which is preliminary data.</text>
</comment>
<reference evidence="2 3" key="1">
    <citation type="journal article" date="2015" name="Genome Announc.">
        <title>Expanding the biotechnology potential of lactobacilli through comparative genomics of 213 strains and associated genera.</title>
        <authorList>
            <person name="Sun Z."/>
            <person name="Harris H.M."/>
            <person name="McCann A."/>
            <person name="Guo C."/>
            <person name="Argimon S."/>
            <person name="Zhang W."/>
            <person name="Yang X."/>
            <person name="Jeffery I.B."/>
            <person name="Cooney J.C."/>
            <person name="Kagawa T.F."/>
            <person name="Liu W."/>
            <person name="Song Y."/>
            <person name="Salvetti E."/>
            <person name="Wrobel A."/>
            <person name="Rasinkangas P."/>
            <person name="Parkhill J."/>
            <person name="Rea M.C."/>
            <person name="O'Sullivan O."/>
            <person name="Ritari J."/>
            <person name="Douillard F.P."/>
            <person name="Paul Ross R."/>
            <person name="Yang R."/>
            <person name="Briner A.E."/>
            <person name="Felis G.E."/>
            <person name="de Vos W.M."/>
            <person name="Barrangou R."/>
            <person name="Klaenhammer T.R."/>
            <person name="Caufield P.W."/>
            <person name="Cui Y."/>
            <person name="Zhang H."/>
            <person name="O'Toole P.W."/>
        </authorList>
    </citation>
    <scope>NUCLEOTIDE SEQUENCE [LARGE SCALE GENOMIC DNA]</scope>
    <source>
        <strain evidence="2 3">DSM 24302</strain>
    </source>
</reference>
<feature type="transmembrane region" description="Helical" evidence="1">
    <location>
        <begin position="91"/>
        <end position="113"/>
    </location>
</feature>
<keyword evidence="1" id="KW-1133">Transmembrane helix</keyword>
<proteinExistence type="predicted"/>
<feature type="transmembrane region" description="Helical" evidence="1">
    <location>
        <begin position="125"/>
        <end position="150"/>
    </location>
</feature>
<dbReference type="PATRIC" id="fig|1423802.4.peg.459"/>
<organism evidence="2 3">
    <name type="scientific">Lentilactobacillus senioris DSM 24302 = JCM 17472</name>
    <dbReference type="NCBI Taxonomy" id="1423802"/>
    <lineage>
        <taxon>Bacteria</taxon>
        <taxon>Bacillati</taxon>
        <taxon>Bacillota</taxon>
        <taxon>Bacilli</taxon>
        <taxon>Lactobacillales</taxon>
        <taxon>Lactobacillaceae</taxon>
        <taxon>Lentilactobacillus</taxon>
    </lineage>
</organism>
<accession>A0A0R2D273</accession>
<dbReference type="Pfam" id="PF07314">
    <property type="entry name" value="Lit"/>
    <property type="match status" value="1"/>
</dbReference>
<evidence type="ECO:0000313" key="3">
    <source>
        <dbReference type="Proteomes" id="UP000051256"/>
    </source>
</evidence>
<dbReference type="Proteomes" id="UP000051256">
    <property type="component" value="Unassembled WGS sequence"/>
</dbReference>
<keyword evidence="3" id="KW-1185">Reference proteome</keyword>
<protein>
    <submittedName>
        <fullName evidence="2">TIGR01906 family protein</fullName>
    </submittedName>
</protein>
<dbReference type="STRING" id="1423802.FC56_GL000449"/>
<sequence length="210" mass="24384">MLKRAFQALIVFLFIISLAIFVTINSVWLFRLSIPLFHLTDQTGLTTSQMMHEYLKMISYLQLPWQTSLHFDFFASSSQGLQHFKDVRSLVMVNNLVMLISGVASWLVLNKLVQNKQLYNLLNPLRILVTIIIGIAGIMLVNFDQAFIWFHQLFFRNDYWLFDPNRDEVINMLPDGFFALCFLLFGALVSIGILVLLLMIRYQIKAAKKD</sequence>
<dbReference type="InterPro" id="IPR010178">
    <property type="entry name" value="Lit"/>
</dbReference>
<feature type="transmembrane region" description="Helical" evidence="1">
    <location>
        <begin position="9"/>
        <end position="30"/>
    </location>
</feature>
<feature type="transmembrane region" description="Helical" evidence="1">
    <location>
        <begin position="177"/>
        <end position="200"/>
    </location>
</feature>